<dbReference type="RefSeq" id="WP_297078740.1">
    <property type="nucleotide sequence ID" value="NZ_CP053540.1"/>
</dbReference>
<evidence type="ECO:0000256" key="1">
    <source>
        <dbReference type="SAM" id="Phobius"/>
    </source>
</evidence>
<organism evidence="2">
    <name type="scientific">Thermoleptolyngbya oregonensis NK1-22</name>
    <dbReference type="NCBI Taxonomy" id="2547457"/>
    <lineage>
        <taxon>Bacteria</taxon>
        <taxon>Bacillati</taxon>
        <taxon>Cyanobacteriota</taxon>
        <taxon>Cyanophyceae</taxon>
        <taxon>Oculatellales</taxon>
        <taxon>Oculatellaceae</taxon>
        <taxon>Thermoleptolyngbya</taxon>
    </lineage>
</organism>
<keyword evidence="1" id="KW-0472">Membrane</keyword>
<evidence type="ECO:0000313" key="2">
    <source>
        <dbReference type="EMBL" id="WOB44618.1"/>
    </source>
</evidence>
<dbReference type="AlphaFoldDB" id="A0AA96YBH4"/>
<gene>
    <name evidence="2" type="ORF">HNI00_16790</name>
</gene>
<accession>A0AA96YBH4</accession>
<keyword evidence="1" id="KW-1133">Transmembrane helix</keyword>
<protein>
    <submittedName>
        <fullName evidence="2">Peptidase</fullName>
    </submittedName>
</protein>
<reference evidence="2" key="1">
    <citation type="submission" date="2020-05" db="EMBL/GenBank/DDBJ databases">
        <authorList>
            <person name="Zhu T."/>
            <person name="Keshari N."/>
            <person name="Lu X."/>
        </authorList>
    </citation>
    <scope>NUCLEOTIDE SEQUENCE</scope>
    <source>
        <strain evidence="2">NK1-22</strain>
    </source>
</reference>
<sequence>MKRAFRKYHRLLAIALCLPLGLTVLSGIAVTLVAEWGLGGGLISRSFLLSLHTGEIFHLEAIYPLLDGVGLVGLLATGLSMTGLFHKKHPTRRAGSAPHDD</sequence>
<name>A0AA96YBH4_9CYAN</name>
<proteinExistence type="predicted"/>
<dbReference type="KEGG" id="tog:HNI00_16790"/>
<keyword evidence="1" id="KW-0812">Transmembrane</keyword>
<dbReference type="EMBL" id="CP053540">
    <property type="protein sequence ID" value="WOB44618.1"/>
    <property type="molecule type" value="Genomic_DNA"/>
</dbReference>
<feature type="transmembrane region" description="Helical" evidence="1">
    <location>
        <begin position="61"/>
        <end position="85"/>
    </location>
</feature>